<dbReference type="Pfam" id="PF06812">
    <property type="entry name" value="ImpA_N"/>
    <property type="match status" value="1"/>
</dbReference>
<feature type="region of interest" description="Disordered" evidence="1">
    <location>
        <begin position="250"/>
        <end position="287"/>
    </location>
</feature>
<organism evidence="3 4">
    <name type="scientific">Vibrio albus</name>
    <dbReference type="NCBI Taxonomy" id="2200953"/>
    <lineage>
        <taxon>Bacteria</taxon>
        <taxon>Pseudomonadati</taxon>
        <taxon>Pseudomonadota</taxon>
        <taxon>Gammaproteobacteria</taxon>
        <taxon>Vibrionales</taxon>
        <taxon>Vibrionaceae</taxon>
        <taxon>Vibrio</taxon>
    </lineage>
</organism>
<accession>A0A2U3BBK0</accession>
<proteinExistence type="predicted"/>
<evidence type="ECO:0000259" key="2">
    <source>
        <dbReference type="Pfam" id="PF06812"/>
    </source>
</evidence>
<evidence type="ECO:0000313" key="3">
    <source>
        <dbReference type="EMBL" id="PWI34104.1"/>
    </source>
</evidence>
<keyword evidence="4" id="KW-1185">Reference proteome</keyword>
<dbReference type="InterPro" id="IPR010657">
    <property type="entry name" value="ImpA_N"/>
</dbReference>
<reference evidence="3 4" key="1">
    <citation type="submission" date="2018-05" db="EMBL/GenBank/DDBJ databases">
        <title>Vibrio limimaris sp. nov., isolated from marine sediment.</title>
        <authorList>
            <person name="Li C.-M."/>
        </authorList>
    </citation>
    <scope>NUCLEOTIDE SEQUENCE [LARGE SCALE GENOMIC DNA]</scope>
    <source>
        <strain evidence="3 4">E4404</strain>
    </source>
</reference>
<dbReference type="NCBIfam" id="TIGR03363">
    <property type="entry name" value="VI_chp_8"/>
    <property type="match status" value="1"/>
</dbReference>
<dbReference type="AlphaFoldDB" id="A0A2U3BBK0"/>
<comment type="caution">
    <text evidence="3">The sequence shown here is derived from an EMBL/GenBank/DDBJ whole genome shotgun (WGS) entry which is preliminary data.</text>
</comment>
<dbReference type="PANTHER" id="PTHR37951:SF1">
    <property type="entry name" value="TYPE VI SECRETION SYSTEM COMPONENT TSSA1"/>
    <property type="match status" value="1"/>
</dbReference>
<evidence type="ECO:0000313" key="4">
    <source>
        <dbReference type="Proteomes" id="UP000245362"/>
    </source>
</evidence>
<evidence type="ECO:0000256" key="1">
    <source>
        <dbReference type="SAM" id="MobiDB-lite"/>
    </source>
</evidence>
<dbReference type="OrthoDB" id="9771118at2"/>
<feature type="region of interest" description="Disordered" evidence="1">
    <location>
        <begin position="349"/>
        <end position="371"/>
    </location>
</feature>
<dbReference type="EMBL" id="QFWT01000003">
    <property type="protein sequence ID" value="PWI34104.1"/>
    <property type="molecule type" value="Genomic_DNA"/>
</dbReference>
<dbReference type="PANTHER" id="PTHR37951">
    <property type="entry name" value="CYTOPLASMIC PROTEIN-RELATED"/>
    <property type="match status" value="1"/>
</dbReference>
<feature type="domain" description="ImpA N-terminal" evidence="2">
    <location>
        <begin position="12"/>
        <end position="132"/>
    </location>
</feature>
<feature type="compositionally biased region" description="Polar residues" evidence="1">
    <location>
        <begin position="257"/>
        <end position="273"/>
    </location>
</feature>
<protein>
    <submittedName>
        <fullName evidence="3">Type VI secretion system protein TssA</fullName>
    </submittedName>
</protein>
<dbReference type="Proteomes" id="UP000245362">
    <property type="component" value="Unassembled WGS sequence"/>
</dbReference>
<name>A0A2U3BBK0_9VIBR</name>
<gene>
    <name evidence="3" type="primary">tssA</name>
    <name evidence="3" type="ORF">DI392_07890</name>
</gene>
<dbReference type="InterPro" id="IPR017740">
    <property type="entry name" value="TssA-like"/>
</dbReference>
<dbReference type="RefSeq" id="WP_109319355.1">
    <property type="nucleotide sequence ID" value="NZ_QFWT01000003.1"/>
</dbReference>
<sequence length="371" mass="41170">MVAIDRTTLISDISADQICGEDLEYDNDFIELESLSQGKAEQQIGDTFVEAEDADWQEVKKKAIALLSRTKDIRVFIYLLRAVLRTDDLSTFNEVLAALTESLTTHWANIYPLLDEDDGDPTMRINALTTLCDEEVMLLPLRKTPVVKSRMLGNFSLRDITYATGEASPPPGYDVVSENTINGAFQDADNDELQRTSDAVTESLQNATQIEQFITEQVGVADAASFAPLSDELKEIQRILNQYVSTDSASAAVPATESASGSAAENNTRNTPVATPANPVNHGYNGQISSRDDVIRALEDIEHYYQQYEPTSPVPLLIFRAKRMVGMNFMEIIRDIAPDGISQVELIRGPEEEHTNNDQQDTSPQTNEDDW</sequence>
<feature type="compositionally biased region" description="Polar residues" evidence="1">
    <location>
        <begin position="357"/>
        <end position="371"/>
    </location>
</feature>